<sequence>MSDGTAAARAFYGRWAGLYDLLATYVPGVGELRDHAARVLALDRGDTVVEMGCGTGANLPYLREQVGPEGTVVGVDYTRGMLDQARELVDRRGWENVHLVHGDATAPPVSEPVDGVLATFVSGMLAEPAAAVDGWCDLAPDGTVVLVDAALSHDSRAAPVNALFRALTILSTPPTLQFRYDPPPHELLRERVESARDALLGRARASHREERVLGLVRLTGGRL</sequence>
<dbReference type="Pfam" id="PF13649">
    <property type="entry name" value="Methyltransf_25"/>
    <property type="match status" value="1"/>
</dbReference>
<dbReference type="Gene3D" id="3.40.50.150">
    <property type="entry name" value="Vaccinia Virus protein VP39"/>
    <property type="match status" value="1"/>
</dbReference>
<dbReference type="GO" id="GO:0032259">
    <property type="term" value="P:methylation"/>
    <property type="evidence" value="ECO:0007669"/>
    <property type="project" value="UniProtKB-KW"/>
</dbReference>
<dbReference type="Proteomes" id="UP000199370">
    <property type="component" value="Unassembled WGS sequence"/>
</dbReference>
<accession>A0A1G9SZ44</accession>
<organism evidence="4 5">
    <name type="scientific">Haloarchaeobius iranensis</name>
    <dbReference type="NCBI Taxonomy" id="996166"/>
    <lineage>
        <taxon>Archaea</taxon>
        <taxon>Methanobacteriati</taxon>
        <taxon>Methanobacteriota</taxon>
        <taxon>Stenosarchaea group</taxon>
        <taxon>Halobacteria</taxon>
        <taxon>Halobacteriales</taxon>
        <taxon>Halorubellaceae</taxon>
        <taxon>Haloarchaeobius</taxon>
    </lineage>
</organism>
<dbReference type="EMBL" id="FNIA01000002">
    <property type="protein sequence ID" value="SDM40125.1"/>
    <property type="molecule type" value="Genomic_DNA"/>
</dbReference>
<evidence type="ECO:0000256" key="1">
    <source>
        <dbReference type="ARBA" id="ARBA00022603"/>
    </source>
</evidence>
<dbReference type="PANTHER" id="PTHR43861">
    <property type="entry name" value="TRANS-ACONITATE 2-METHYLTRANSFERASE-RELATED"/>
    <property type="match status" value="1"/>
</dbReference>
<evidence type="ECO:0000259" key="3">
    <source>
        <dbReference type="Pfam" id="PF13649"/>
    </source>
</evidence>
<evidence type="ECO:0000313" key="5">
    <source>
        <dbReference type="Proteomes" id="UP000199370"/>
    </source>
</evidence>
<dbReference type="STRING" id="996166.SAMN05192554_10218"/>
<evidence type="ECO:0000313" key="4">
    <source>
        <dbReference type="EMBL" id="SDM40125.1"/>
    </source>
</evidence>
<reference evidence="4 5" key="1">
    <citation type="submission" date="2016-10" db="EMBL/GenBank/DDBJ databases">
        <authorList>
            <person name="de Groot N.N."/>
        </authorList>
    </citation>
    <scope>NUCLEOTIDE SEQUENCE [LARGE SCALE GENOMIC DNA]</scope>
    <source>
        <strain evidence="5">EB21,IBRC-M 10013,KCTC 4048</strain>
    </source>
</reference>
<dbReference type="PANTHER" id="PTHR43861:SF1">
    <property type="entry name" value="TRANS-ACONITATE 2-METHYLTRANSFERASE"/>
    <property type="match status" value="1"/>
</dbReference>
<evidence type="ECO:0000256" key="2">
    <source>
        <dbReference type="ARBA" id="ARBA00022679"/>
    </source>
</evidence>
<keyword evidence="1 4" id="KW-0489">Methyltransferase</keyword>
<dbReference type="InterPro" id="IPR041698">
    <property type="entry name" value="Methyltransf_25"/>
</dbReference>
<protein>
    <submittedName>
        <fullName evidence="4">Methyltransferase domain-containing protein</fullName>
    </submittedName>
</protein>
<proteinExistence type="predicted"/>
<dbReference type="InterPro" id="IPR029063">
    <property type="entry name" value="SAM-dependent_MTases_sf"/>
</dbReference>
<gene>
    <name evidence="4" type="ORF">SAMN05192554_10218</name>
</gene>
<dbReference type="SUPFAM" id="SSF53335">
    <property type="entry name" value="S-adenosyl-L-methionine-dependent methyltransferases"/>
    <property type="match status" value="1"/>
</dbReference>
<dbReference type="RefSeq" id="WP_089731265.1">
    <property type="nucleotide sequence ID" value="NZ_FNIA01000002.1"/>
</dbReference>
<dbReference type="CDD" id="cd02440">
    <property type="entry name" value="AdoMet_MTases"/>
    <property type="match status" value="1"/>
</dbReference>
<dbReference type="AlphaFoldDB" id="A0A1G9SZ44"/>
<dbReference type="GO" id="GO:0008168">
    <property type="term" value="F:methyltransferase activity"/>
    <property type="evidence" value="ECO:0007669"/>
    <property type="project" value="UniProtKB-KW"/>
</dbReference>
<keyword evidence="2 4" id="KW-0808">Transferase</keyword>
<feature type="domain" description="Methyltransferase" evidence="3">
    <location>
        <begin position="48"/>
        <end position="128"/>
    </location>
</feature>
<dbReference type="OrthoDB" id="182741at2157"/>
<name>A0A1G9SZ44_9EURY</name>
<keyword evidence="5" id="KW-1185">Reference proteome</keyword>